<organism evidence="8 9">
    <name type="scientific">bacterium (Candidatus Blackallbacteria) CG17_big_fil_post_rev_8_21_14_2_50_48_46</name>
    <dbReference type="NCBI Taxonomy" id="2014261"/>
    <lineage>
        <taxon>Bacteria</taxon>
        <taxon>Candidatus Blackallbacteria</taxon>
    </lineage>
</organism>
<evidence type="ECO:0000256" key="5">
    <source>
        <dbReference type="RuleBase" id="RU003557"/>
    </source>
</evidence>
<evidence type="ECO:0000256" key="4">
    <source>
        <dbReference type="PIRSR" id="PIRSR000429-1"/>
    </source>
</evidence>
<dbReference type="PANTHER" id="PTHR18919">
    <property type="entry name" value="ACETYL-COA C-ACYLTRANSFERASE"/>
    <property type="match status" value="1"/>
</dbReference>
<dbReference type="NCBIfam" id="TIGR01930">
    <property type="entry name" value="AcCoA-C-Actrans"/>
    <property type="match status" value="1"/>
</dbReference>
<reference evidence="8 9" key="1">
    <citation type="submission" date="2017-09" db="EMBL/GenBank/DDBJ databases">
        <title>Depth-based differentiation of microbial function through sediment-hosted aquifers and enrichment of novel symbionts in the deep terrestrial subsurface.</title>
        <authorList>
            <person name="Probst A.J."/>
            <person name="Ladd B."/>
            <person name="Jarett J.K."/>
            <person name="Geller-Mcgrath D.E."/>
            <person name="Sieber C.M."/>
            <person name="Emerson J.B."/>
            <person name="Anantharaman K."/>
            <person name="Thomas B.C."/>
            <person name="Malmstrom R."/>
            <person name="Stieglmeier M."/>
            <person name="Klingl A."/>
            <person name="Woyke T."/>
            <person name="Ryan C.M."/>
            <person name="Banfield J.F."/>
        </authorList>
    </citation>
    <scope>NUCLEOTIDE SEQUENCE [LARGE SCALE GENOMIC DNA]</scope>
    <source>
        <strain evidence="8">CG17_big_fil_post_rev_8_21_14_2_50_48_46</strain>
    </source>
</reference>
<dbReference type="InterPro" id="IPR020617">
    <property type="entry name" value="Thiolase_C"/>
</dbReference>
<feature type="active site" description="Proton acceptor" evidence="4">
    <location>
        <position position="410"/>
    </location>
</feature>
<protein>
    <submittedName>
        <fullName evidence="8">Acetyl-CoA C-acyltransferase</fullName>
    </submittedName>
</protein>
<keyword evidence="2 5" id="KW-0808">Transferase</keyword>
<keyword evidence="3 5" id="KW-0012">Acyltransferase</keyword>
<dbReference type="Pfam" id="PF00108">
    <property type="entry name" value="Thiolase_N"/>
    <property type="match status" value="1"/>
</dbReference>
<sequence length="424" mass="45281">MKEVVIVAGLRTPFVKAGGAFKNLPAYDLTARLIRELMLRLDFPSDKIEEVIIGNVIQSVESANMARISAVLGGLPNHIPAYTVNRNCASGMEAISQGFDKIRHGQAKIILAGGAESMSSIPIFSYSPELTDILMGASKAKTAAQRLQILSQLRPQHLKPGVINQNDPIADMTMGQTAENLVRDFGLTRQEQDEFSLRSHQLAVAARPKLAEEILPILIPDGGKGEAVLDDIGPREDSKLESLLKLRPVFDKDFGSVTAGNASPITDGAAIVLMMDVETAQEMGLEPLGYIRSYAYAGLEAQRMGLGPSYATPKALAQGKIKFSEIELIEINEAFAAQVIANERAFASSDFAEKIGLKAPLGEINRDILNVNGGAIALGHPLGASGARLILTLLKEMGRRGNSLGLASLCIGGGQGASFILERK</sequence>
<dbReference type="EMBL" id="PFFQ01000023">
    <property type="protein sequence ID" value="PIW17458.1"/>
    <property type="molecule type" value="Genomic_DNA"/>
</dbReference>
<dbReference type="PROSITE" id="PS00099">
    <property type="entry name" value="THIOLASE_3"/>
    <property type="match status" value="1"/>
</dbReference>
<comment type="caution">
    <text evidence="8">The sequence shown here is derived from an EMBL/GenBank/DDBJ whole genome shotgun (WGS) entry which is preliminary data.</text>
</comment>
<name>A0A2M7G606_9BACT</name>
<dbReference type="PANTHER" id="PTHR18919:SF107">
    <property type="entry name" value="ACETYL-COA ACETYLTRANSFERASE, CYTOSOLIC"/>
    <property type="match status" value="1"/>
</dbReference>
<proteinExistence type="inferred from homology"/>
<dbReference type="InterPro" id="IPR020610">
    <property type="entry name" value="Thiolase_AS"/>
</dbReference>
<feature type="active site" description="Acyl-thioester intermediate" evidence="4">
    <location>
        <position position="88"/>
    </location>
</feature>
<evidence type="ECO:0000256" key="2">
    <source>
        <dbReference type="ARBA" id="ARBA00022679"/>
    </source>
</evidence>
<evidence type="ECO:0000313" key="8">
    <source>
        <dbReference type="EMBL" id="PIW17458.1"/>
    </source>
</evidence>
<dbReference type="InterPro" id="IPR016039">
    <property type="entry name" value="Thiolase-like"/>
</dbReference>
<dbReference type="Gene3D" id="3.40.47.10">
    <property type="match status" value="1"/>
</dbReference>
<dbReference type="GO" id="GO:0003988">
    <property type="term" value="F:acetyl-CoA C-acyltransferase activity"/>
    <property type="evidence" value="ECO:0007669"/>
    <property type="project" value="UniProtKB-ARBA"/>
</dbReference>
<gene>
    <name evidence="8" type="ORF">COW36_08135</name>
</gene>
<evidence type="ECO:0000256" key="3">
    <source>
        <dbReference type="ARBA" id="ARBA00023315"/>
    </source>
</evidence>
<dbReference type="InterPro" id="IPR020615">
    <property type="entry name" value="Thiolase_acyl_enz_int_AS"/>
</dbReference>
<dbReference type="Pfam" id="PF02803">
    <property type="entry name" value="Thiolase_C"/>
    <property type="match status" value="1"/>
</dbReference>
<dbReference type="Proteomes" id="UP000231019">
    <property type="component" value="Unassembled WGS sequence"/>
</dbReference>
<dbReference type="InterPro" id="IPR002155">
    <property type="entry name" value="Thiolase"/>
</dbReference>
<comment type="similarity">
    <text evidence="1 5">Belongs to the thiolase-like superfamily. Thiolase family.</text>
</comment>
<evidence type="ECO:0000313" key="9">
    <source>
        <dbReference type="Proteomes" id="UP000231019"/>
    </source>
</evidence>
<evidence type="ECO:0000256" key="1">
    <source>
        <dbReference type="ARBA" id="ARBA00010982"/>
    </source>
</evidence>
<feature type="active site" description="Proton acceptor" evidence="4">
    <location>
        <position position="380"/>
    </location>
</feature>
<feature type="domain" description="Thiolase N-terminal" evidence="6">
    <location>
        <begin position="4"/>
        <end position="276"/>
    </location>
</feature>
<evidence type="ECO:0000259" key="7">
    <source>
        <dbReference type="Pfam" id="PF02803"/>
    </source>
</evidence>
<dbReference type="PROSITE" id="PS00098">
    <property type="entry name" value="THIOLASE_1"/>
    <property type="match status" value="1"/>
</dbReference>
<dbReference type="AlphaFoldDB" id="A0A2M7G606"/>
<dbReference type="PROSITE" id="PS00737">
    <property type="entry name" value="THIOLASE_2"/>
    <property type="match status" value="1"/>
</dbReference>
<accession>A0A2M7G606</accession>
<dbReference type="InterPro" id="IPR020613">
    <property type="entry name" value="Thiolase_CS"/>
</dbReference>
<dbReference type="PIRSF" id="PIRSF000429">
    <property type="entry name" value="Ac-CoA_Ac_transf"/>
    <property type="match status" value="1"/>
</dbReference>
<dbReference type="InterPro" id="IPR020616">
    <property type="entry name" value="Thiolase_N"/>
</dbReference>
<feature type="domain" description="Thiolase C-terminal" evidence="7">
    <location>
        <begin position="286"/>
        <end position="423"/>
    </location>
</feature>
<evidence type="ECO:0000259" key="6">
    <source>
        <dbReference type="Pfam" id="PF00108"/>
    </source>
</evidence>
<dbReference type="CDD" id="cd00751">
    <property type="entry name" value="thiolase"/>
    <property type="match status" value="1"/>
</dbReference>
<dbReference type="SUPFAM" id="SSF53901">
    <property type="entry name" value="Thiolase-like"/>
    <property type="match status" value="2"/>
</dbReference>